<keyword evidence="1" id="KW-0812">Transmembrane</keyword>
<name>A0A1G2E372_9BACT</name>
<evidence type="ECO:0000313" key="2">
    <source>
        <dbReference type="EMBL" id="OGZ20253.1"/>
    </source>
</evidence>
<evidence type="ECO:0000313" key="3">
    <source>
        <dbReference type="Proteomes" id="UP000178721"/>
    </source>
</evidence>
<accession>A0A1G2E372</accession>
<feature type="transmembrane region" description="Helical" evidence="1">
    <location>
        <begin position="17"/>
        <end position="35"/>
    </location>
</feature>
<organism evidence="2 3">
    <name type="scientific">Candidatus Nealsonbacteria bacterium RIFCSPHIGHO2_01_FULL_43_31</name>
    <dbReference type="NCBI Taxonomy" id="1801665"/>
    <lineage>
        <taxon>Bacteria</taxon>
        <taxon>Candidatus Nealsoniibacteriota</taxon>
    </lineage>
</organism>
<evidence type="ECO:0000256" key="1">
    <source>
        <dbReference type="SAM" id="Phobius"/>
    </source>
</evidence>
<comment type="caution">
    <text evidence="2">The sequence shown here is derived from an EMBL/GenBank/DDBJ whole genome shotgun (WGS) entry which is preliminary data.</text>
</comment>
<dbReference type="Proteomes" id="UP000178721">
    <property type="component" value="Unassembled WGS sequence"/>
</dbReference>
<protein>
    <submittedName>
        <fullName evidence="2">Uncharacterized protein</fullName>
    </submittedName>
</protein>
<dbReference type="EMBL" id="MHMA01000020">
    <property type="protein sequence ID" value="OGZ20253.1"/>
    <property type="molecule type" value="Genomic_DNA"/>
</dbReference>
<proteinExistence type="predicted"/>
<sequence>MKFLEKIQSLPEKTRKIILWIILIVLALAMLSWWISRIPGNIEKINLPKIAIPKININAPEETNNQ</sequence>
<dbReference type="AlphaFoldDB" id="A0A1G2E372"/>
<keyword evidence="1" id="KW-1133">Transmembrane helix</keyword>
<reference evidence="2 3" key="1">
    <citation type="journal article" date="2016" name="Nat. Commun.">
        <title>Thousands of microbial genomes shed light on interconnected biogeochemical processes in an aquifer system.</title>
        <authorList>
            <person name="Anantharaman K."/>
            <person name="Brown C.T."/>
            <person name="Hug L.A."/>
            <person name="Sharon I."/>
            <person name="Castelle C.J."/>
            <person name="Probst A.J."/>
            <person name="Thomas B.C."/>
            <person name="Singh A."/>
            <person name="Wilkins M.J."/>
            <person name="Karaoz U."/>
            <person name="Brodie E.L."/>
            <person name="Williams K.H."/>
            <person name="Hubbard S.S."/>
            <person name="Banfield J.F."/>
        </authorList>
    </citation>
    <scope>NUCLEOTIDE SEQUENCE [LARGE SCALE GENOMIC DNA]</scope>
</reference>
<keyword evidence="1" id="KW-0472">Membrane</keyword>
<gene>
    <name evidence="2" type="ORF">A2654_00985</name>
</gene>